<dbReference type="Proteomes" id="UP000085678">
    <property type="component" value="Unplaced"/>
</dbReference>
<dbReference type="SUPFAM" id="SSF56487">
    <property type="entry name" value="SRCR-like"/>
    <property type="match status" value="3"/>
</dbReference>
<feature type="signal peptide" evidence="10">
    <location>
        <begin position="1"/>
        <end position="23"/>
    </location>
</feature>
<sequence length="510" mass="55651">MWRLNTIFFKLLLISWIPGDIQGQIVNGTLRLVNTSNAYEGRLEIYYSGSWGRICDYGWDLPSAVVACKQLGFTGAHTAVVNTSPEGTGSFWIQNLNCQGTETSLEDCSHDGVGVINSSYCNQSSDDAGVLCKGPNDGEIRLIGYTQYFGRVEIFYAGEWGRVCKNGWSLNDAKVACRQLGFSGALAYWTLWSARGTSRVVLDQLNCAGTESRLDACTHGSIGYPSSSSCSSNSYVDAGVACEAPDDGELRLMDGNGYNSGRVEIKFAGYWQRICDWGWRSSEAAVACRQLGYSGYVRAATDWTIKGDTSFWLQGVQCQGTEANITDCSNVVIGYYDDYHCYSSSNDDAGVYCQGYLPGVIPPSTTTTTPTTTTTVPRGPRCYICSSTGISCSRSRNASSHSNFCYYGHVCYSSAMAYESYNLFYSSSTISYSYSRGCRLPSSCTSQEYQGNTCTGTGTRRVCKHCCTTDYCNGGAVDTSQTSNNNRGSSLKTVCFKVLFALLFIAFAWN</sequence>
<evidence type="ECO:0000256" key="5">
    <source>
        <dbReference type="ARBA" id="ARBA00022989"/>
    </source>
</evidence>
<keyword evidence="8" id="KW-0325">Glycoprotein</keyword>
<feature type="disulfide bond" evidence="9">
    <location>
        <begin position="98"/>
        <end position="108"/>
    </location>
</feature>
<proteinExistence type="predicted"/>
<keyword evidence="6" id="KW-0472">Membrane</keyword>
<feature type="domain" description="SRCR" evidence="11">
    <location>
        <begin position="140"/>
        <end position="243"/>
    </location>
</feature>
<dbReference type="FunFam" id="3.10.250.10:FF:000001">
    <property type="entry name" value="Lysyl oxidase 4 isoform X1"/>
    <property type="match status" value="1"/>
</dbReference>
<gene>
    <name evidence="13" type="primary">LOC106175598</name>
</gene>
<keyword evidence="2" id="KW-0812">Transmembrane</keyword>
<dbReference type="FunFam" id="3.10.250.10:FF:000016">
    <property type="entry name" value="Scavenger receptor cysteine-rich protein type 12"/>
    <property type="match status" value="2"/>
</dbReference>
<dbReference type="RefSeq" id="XP_013413125.1">
    <property type="nucleotide sequence ID" value="XM_013557671.1"/>
</dbReference>
<dbReference type="Gene3D" id="3.10.250.10">
    <property type="entry name" value="SRCR-like domain"/>
    <property type="match status" value="3"/>
</dbReference>
<evidence type="ECO:0000313" key="12">
    <source>
        <dbReference type="Proteomes" id="UP000085678"/>
    </source>
</evidence>
<feature type="chain" id="PRO_5010370213" evidence="10">
    <location>
        <begin position="24"/>
        <end position="510"/>
    </location>
</feature>
<name>A0A1S3JRY5_LINAN</name>
<keyword evidence="3 10" id="KW-0732">Signal</keyword>
<evidence type="ECO:0000256" key="3">
    <source>
        <dbReference type="ARBA" id="ARBA00022729"/>
    </source>
</evidence>
<dbReference type="PROSITE" id="PS50287">
    <property type="entry name" value="SRCR_2"/>
    <property type="match status" value="3"/>
</dbReference>
<comment type="caution">
    <text evidence="9">Lacks conserved residue(s) required for the propagation of feature annotation.</text>
</comment>
<dbReference type="PROSITE" id="PS00420">
    <property type="entry name" value="SRCR_1"/>
    <property type="match status" value="1"/>
</dbReference>
<evidence type="ECO:0000256" key="4">
    <source>
        <dbReference type="ARBA" id="ARBA00022737"/>
    </source>
</evidence>
<dbReference type="Pfam" id="PF00530">
    <property type="entry name" value="SRCR"/>
    <property type="match status" value="3"/>
</dbReference>
<feature type="disulfide bond" evidence="9">
    <location>
        <begin position="318"/>
        <end position="328"/>
    </location>
</feature>
<keyword evidence="5" id="KW-1133">Transmembrane helix</keyword>
<reference evidence="13" key="1">
    <citation type="submission" date="2025-08" db="UniProtKB">
        <authorList>
            <consortium name="RefSeq"/>
        </authorList>
    </citation>
    <scope>IDENTIFICATION</scope>
    <source>
        <tissue evidence="13">Gonads</tissue>
    </source>
</reference>
<keyword evidence="12" id="KW-1185">Reference proteome</keyword>
<dbReference type="PANTHER" id="PTHR19331">
    <property type="entry name" value="SCAVENGER RECEPTOR DOMAIN-CONTAINING"/>
    <property type="match status" value="1"/>
</dbReference>
<protein>
    <submittedName>
        <fullName evidence="13">Neurotrypsin isoform X1</fullName>
    </submittedName>
</protein>
<dbReference type="PRINTS" id="PR00258">
    <property type="entry name" value="SPERACTRCPTR"/>
</dbReference>
<evidence type="ECO:0000256" key="8">
    <source>
        <dbReference type="ARBA" id="ARBA00023180"/>
    </source>
</evidence>
<dbReference type="STRING" id="7574.A0A1S3JRY5"/>
<dbReference type="PANTHER" id="PTHR19331:SF465">
    <property type="entry name" value="EGG PEPTIDE SPERACT RECEPTOR"/>
    <property type="match status" value="1"/>
</dbReference>
<evidence type="ECO:0000256" key="10">
    <source>
        <dbReference type="SAM" id="SignalP"/>
    </source>
</evidence>
<evidence type="ECO:0000313" key="13">
    <source>
        <dbReference type="RefSeq" id="XP_013413125.1"/>
    </source>
</evidence>
<feature type="disulfide bond" evidence="9">
    <location>
        <begin position="207"/>
        <end position="217"/>
    </location>
</feature>
<dbReference type="KEGG" id="lak:106175598"/>
<dbReference type="SMART" id="SM00202">
    <property type="entry name" value="SR"/>
    <property type="match status" value="3"/>
</dbReference>
<organism evidence="12 13">
    <name type="scientific">Lingula anatina</name>
    <name type="common">Brachiopod</name>
    <name type="synonym">Lingula unguis</name>
    <dbReference type="NCBI Taxonomy" id="7574"/>
    <lineage>
        <taxon>Eukaryota</taxon>
        <taxon>Metazoa</taxon>
        <taxon>Spiralia</taxon>
        <taxon>Lophotrochozoa</taxon>
        <taxon>Brachiopoda</taxon>
        <taxon>Linguliformea</taxon>
        <taxon>Lingulata</taxon>
        <taxon>Lingulida</taxon>
        <taxon>Linguloidea</taxon>
        <taxon>Lingulidae</taxon>
        <taxon>Lingula</taxon>
    </lineage>
</organism>
<dbReference type="OrthoDB" id="6286334at2759"/>
<keyword evidence="7 9" id="KW-1015">Disulfide bond</keyword>
<dbReference type="AlphaFoldDB" id="A0A1S3JRY5"/>
<evidence type="ECO:0000256" key="9">
    <source>
        <dbReference type="PROSITE-ProRule" id="PRU00196"/>
    </source>
</evidence>
<dbReference type="GeneID" id="106175598"/>
<evidence type="ECO:0000259" key="11">
    <source>
        <dbReference type="PROSITE" id="PS50287"/>
    </source>
</evidence>
<accession>A0A1S3JRY5</accession>
<comment type="subcellular location">
    <subcellularLocation>
        <location evidence="1">Membrane</location>
        <topology evidence="1">Single-pass membrane protein</topology>
    </subcellularLocation>
</comment>
<evidence type="ECO:0000256" key="7">
    <source>
        <dbReference type="ARBA" id="ARBA00023157"/>
    </source>
</evidence>
<dbReference type="GO" id="GO:0016020">
    <property type="term" value="C:membrane"/>
    <property type="evidence" value="ECO:0007669"/>
    <property type="project" value="UniProtKB-SubCell"/>
</dbReference>
<feature type="domain" description="SRCR" evidence="11">
    <location>
        <begin position="30"/>
        <end position="133"/>
    </location>
</feature>
<feature type="domain" description="SRCR" evidence="11">
    <location>
        <begin position="250"/>
        <end position="354"/>
    </location>
</feature>
<dbReference type="InParanoid" id="A0A1S3JRY5"/>
<evidence type="ECO:0000256" key="1">
    <source>
        <dbReference type="ARBA" id="ARBA00004167"/>
    </source>
</evidence>
<evidence type="ECO:0000256" key="2">
    <source>
        <dbReference type="ARBA" id="ARBA00022692"/>
    </source>
</evidence>
<keyword evidence="4" id="KW-0677">Repeat</keyword>
<dbReference type="InterPro" id="IPR001190">
    <property type="entry name" value="SRCR"/>
</dbReference>
<evidence type="ECO:0000256" key="6">
    <source>
        <dbReference type="ARBA" id="ARBA00023136"/>
    </source>
</evidence>
<dbReference type="InterPro" id="IPR036772">
    <property type="entry name" value="SRCR-like_dom_sf"/>
</dbReference>